<evidence type="ECO:0000256" key="7">
    <source>
        <dbReference type="ARBA" id="ARBA00023014"/>
    </source>
</evidence>
<evidence type="ECO:0000256" key="3">
    <source>
        <dbReference type="ARBA" id="ARBA00022723"/>
    </source>
</evidence>
<keyword evidence="4" id="KW-0677">Repeat</keyword>
<dbReference type="Pfam" id="PF12838">
    <property type="entry name" value="Fer4_7"/>
    <property type="match status" value="1"/>
</dbReference>
<evidence type="ECO:0000259" key="9">
    <source>
        <dbReference type="PROSITE" id="PS51379"/>
    </source>
</evidence>
<dbReference type="PANTHER" id="PTHR43034">
    <property type="entry name" value="ION-TRANSLOCATING OXIDOREDUCTASE COMPLEX SUBUNIT C"/>
    <property type="match status" value="1"/>
</dbReference>
<keyword evidence="5" id="KW-0249">Electron transport</keyword>
<evidence type="ECO:0000256" key="6">
    <source>
        <dbReference type="ARBA" id="ARBA00023004"/>
    </source>
</evidence>
<dbReference type="GO" id="GO:0051539">
    <property type="term" value="F:4 iron, 4 sulfur cluster binding"/>
    <property type="evidence" value="ECO:0007669"/>
    <property type="project" value="UniProtKB-KW"/>
</dbReference>
<dbReference type="SUPFAM" id="SSF46548">
    <property type="entry name" value="alpha-helical ferredoxin"/>
    <property type="match status" value="1"/>
</dbReference>
<keyword evidence="8" id="KW-0175">Coiled coil</keyword>
<dbReference type="PANTHER" id="PTHR43034:SF2">
    <property type="entry name" value="ION-TRANSLOCATING OXIDOREDUCTASE COMPLEX SUBUNIT C"/>
    <property type="match status" value="1"/>
</dbReference>
<dbReference type="NCBIfam" id="TIGR01945">
    <property type="entry name" value="rnfC"/>
    <property type="match status" value="1"/>
</dbReference>
<feature type="coiled-coil region" evidence="8">
    <location>
        <begin position="421"/>
        <end position="484"/>
    </location>
</feature>
<dbReference type="Gene3D" id="3.30.70.20">
    <property type="match status" value="1"/>
</dbReference>
<accession>A0A1W1E0X5</accession>
<dbReference type="NCBIfam" id="NF003454">
    <property type="entry name" value="PRK05035.1"/>
    <property type="match status" value="1"/>
</dbReference>
<dbReference type="AlphaFoldDB" id="A0A1W1E0X5"/>
<dbReference type="Gene3D" id="3.40.50.11540">
    <property type="entry name" value="NADH-ubiquinone oxidoreductase 51kDa subunit"/>
    <property type="match status" value="1"/>
</dbReference>
<dbReference type="Pfam" id="PF01512">
    <property type="entry name" value="Complex1_51K"/>
    <property type="match status" value="1"/>
</dbReference>
<dbReference type="GO" id="GO:0016020">
    <property type="term" value="C:membrane"/>
    <property type="evidence" value="ECO:0007669"/>
    <property type="project" value="InterPro"/>
</dbReference>
<dbReference type="GO" id="GO:0046872">
    <property type="term" value="F:metal ion binding"/>
    <property type="evidence" value="ECO:0007669"/>
    <property type="project" value="UniProtKB-KW"/>
</dbReference>
<organism evidence="10">
    <name type="scientific">hydrothermal vent metagenome</name>
    <dbReference type="NCBI Taxonomy" id="652676"/>
    <lineage>
        <taxon>unclassified sequences</taxon>
        <taxon>metagenomes</taxon>
        <taxon>ecological metagenomes</taxon>
    </lineage>
</organism>
<name>A0A1W1E0X5_9ZZZZ</name>
<dbReference type="PROSITE" id="PS51379">
    <property type="entry name" value="4FE4S_FER_2"/>
    <property type="match status" value="2"/>
</dbReference>
<dbReference type="PROSITE" id="PS00198">
    <property type="entry name" value="4FE4S_FER_1"/>
    <property type="match status" value="2"/>
</dbReference>
<gene>
    <name evidence="10" type="ORF">MNB_SUP05-SYMBIONT-5-1050</name>
</gene>
<proteinExistence type="inferred from homology"/>
<keyword evidence="7" id="KW-0411">Iron-sulfur</keyword>
<protein>
    <submittedName>
        <fullName evidence="10">Electron transport complex protein RnfC</fullName>
    </submittedName>
</protein>
<dbReference type="SUPFAM" id="SSF142019">
    <property type="entry name" value="Nqo1 FMN-binding domain-like"/>
    <property type="match status" value="1"/>
</dbReference>
<dbReference type="HAMAP" id="MF_00461">
    <property type="entry name" value="RsxC_RnfC"/>
    <property type="match status" value="1"/>
</dbReference>
<keyword evidence="3" id="KW-0479">Metal-binding</keyword>
<sequence>MLDAFNNGIVIENPYPVAQVEIIQAPLPNRVVLPLQQRIGEEAKPYVKVGDKVLTGQLIAQTPDQFCMPIHASISGTVVAIDEQVIPHKSGLKSNCIIIESDGKDEWIKNKGIGDFLHCSRETLLDYVQQSGIIGLGGAGFPTHSKLRRLQECQTLIINATECEPGIMCDDAMMQHNAREVVRGIEVLLHITKAMQVIIAIEDDKQEAYQQLLMFNHNERISIQQIPMKYTSGAEKLLIKALLNIEIPAEELAIDHGILCQNVSTAKAIFDAVVDNKPLVSRVVTVTGDALTPSNFEVRLGASFGHIVALAKPNNQPHDIRMGGMMMGVDVATLAVPICKITNCIFVNNAKPKPVVQECIRCGQCNQVCPVDLLPQQLYWYAKSKNTEKAMDYNLSSCIECRCCDVVCPSHIPLAEYFSFAKALHRQEVQEQKKVDNARERFEYREYRLQRNKTERAEMMARKKEELKQKMADDKAQKDKIAEAMARVVKAKQDKE</sequence>
<dbReference type="InterPro" id="IPR037225">
    <property type="entry name" value="Nuo51_FMN-bd_sf"/>
</dbReference>
<dbReference type="GO" id="GO:0009055">
    <property type="term" value="F:electron transfer activity"/>
    <property type="evidence" value="ECO:0007669"/>
    <property type="project" value="InterPro"/>
</dbReference>
<keyword evidence="1" id="KW-0813">Transport</keyword>
<evidence type="ECO:0000256" key="1">
    <source>
        <dbReference type="ARBA" id="ARBA00022448"/>
    </source>
</evidence>
<feature type="domain" description="4Fe-4S ferredoxin-type" evidence="9">
    <location>
        <begin position="389"/>
        <end position="417"/>
    </location>
</feature>
<keyword evidence="6" id="KW-0408">Iron</keyword>
<dbReference type="InterPro" id="IPR010208">
    <property type="entry name" value="Ion_transpt_RnfC/RsxC"/>
</dbReference>
<reference evidence="10" key="1">
    <citation type="submission" date="2016-10" db="EMBL/GenBank/DDBJ databases">
        <authorList>
            <person name="de Groot N.N."/>
        </authorList>
    </citation>
    <scope>NUCLEOTIDE SEQUENCE</scope>
</reference>
<keyword evidence="2" id="KW-0004">4Fe-4S</keyword>
<dbReference type="Pfam" id="PF13375">
    <property type="entry name" value="RnfC_N"/>
    <property type="match status" value="1"/>
</dbReference>
<dbReference type="InterPro" id="IPR017900">
    <property type="entry name" value="4Fe4S_Fe_S_CS"/>
</dbReference>
<evidence type="ECO:0000256" key="5">
    <source>
        <dbReference type="ARBA" id="ARBA00022982"/>
    </source>
</evidence>
<feature type="domain" description="4Fe-4S ferredoxin-type" evidence="9">
    <location>
        <begin position="350"/>
        <end position="379"/>
    </location>
</feature>
<dbReference type="InterPro" id="IPR011538">
    <property type="entry name" value="Nuo51_FMN-bd"/>
</dbReference>
<evidence type="ECO:0000256" key="8">
    <source>
        <dbReference type="SAM" id="Coils"/>
    </source>
</evidence>
<dbReference type="InterPro" id="IPR017896">
    <property type="entry name" value="4Fe4S_Fe-S-bd"/>
</dbReference>
<evidence type="ECO:0000313" key="10">
    <source>
        <dbReference type="EMBL" id="SFV87589.1"/>
    </source>
</evidence>
<evidence type="ECO:0000256" key="4">
    <source>
        <dbReference type="ARBA" id="ARBA00022737"/>
    </source>
</evidence>
<dbReference type="InterPro" id="IPR026902">
    <property type="entry name" value="RnfC_N"/>
</dbReference>
<evidence type="ECO:0000256" key="2">
    <source>
        <dbReference type="ARBA" id="ARBA00022485"/>
    </source>
</evidence>
<dbReference type="EMBL" id="FPHZ01000043">
    <property type="protein sequence ID" value="SFV87589.1"/>
    <property type="molecule type" value="Genomic_DNA"/>
</dbReference>